<accession>A0A1I3SWJ1</accession>
<keyword evidence="1" id="KW-0812">Transmembrane</keyword>
<dbReference type="Proteomes" id="UP000183557">
    <property type="component" value="Unassembled WGS sequence"/>
</dbReference>
<gene>
    <name evidence="2" type="ORF">SAMN04487936_10379</name>
</gene>
<protein>
    <submittedName>
        <fullName evidence="2">Uncharacterized protein</fullName>
    </submittedName>
</protein>
<name>A0A1I3SWJ1_HALDA</name>
<organism evidence="2 3">
    <name type="scientific">Halobacillus dabanensis</name>
    <dbReference type="NCBI Taxonomy" id="240302"/>
    <lineage>
        <taxon>Bacteria</taxon>
        <taxon>Bacillati</taxon>
        <taxon>Bacillota</taxon>
        <taxon>Bacilli</taxon>
        <taxon>Bacillales</taxon>
        <taxon>Bacillaceae</taxon>
        <taxon>Halobacillus</taxon>
    </lineage>
</organism>
<keyword evidence="1" id="KW-1133">Transmembrane helix</keyword>
<evidence type="ECO:0000256" key="1">
    <source>
        <dbReference type="SAM" id="Phobius"/>
    </source>
</evidence>
<dbReference type="EMBL" id="FOSB01000003">
    <property type="protein sequence ID" value="SFJ61687.1"/>
    <property type="molecule type" value="Genomic_DNA"/>
</dbReference>
<feature type="transmembrane region" description="Helical" evidence="1">
    <location>
        <begin position="6"/>
        <end position="23"/>
    </location>
</feature>
<evidence type="ECO:0000313" key="2">
    <source>
        <dbReference type="EMBL" id="SFJ61687.1"/>
    </source>
</evidence>
<proteinExistence type="predicted"/>
<evidence type="ECO:0000313" key="3">
    <source>
        <dbReference type="Proteomes" id="UP000183557"/>
    </source>
</evidence>
<keyword evidence="3" id="KW-1185">Reference proteome</keyword>
<sequence length="176" mass="20198">MKKVRIAIVGLIAVLIAVVFFYLDNRQVNALKNHQAYPLIEEPKQHPQELTGSSQPIDDSGIHLTKLYSKNNAKGLFFGMWYGDRNKTMKNKDGNWKQEDGHIEFLVKAVDSNGTTYNGHTKGTVEGTFTTFRYIQFDDFHYDQDLESIELSFYPIVEGEETPHNHAWIETTVDVE</sequence>
<dbReference type="RefSeq" id="WP_075035704.1">
    <property type="nucleotide sequence ID" value="NZ_FOSB01000003.1"/>
</dbReference>
<reference evidence="3" key="1">
    <citation type="submission" date="2016-10" db="EMBL/GenBank/DDBJ databases">
        <authorList>
            <person name="Varghese N."/>
            <person name="Submissions S."/>
        </authorList>
    </citation>
    <scope>NUCLEOTIDE SEQUENCE [LARGE SCALE GENOMIC DNA]</scope>
    <source>
        <strain evidence="3">CGMCC 1.3704</strain>
    </source>
</reference>
<keyword evidence="1" id="KW-0472">Membrane</keyword>
<dbReference type="AlphaFoldDB" id="A0A1I3SWJ1"/>
<dbReference type="OrthoDB" id="2967886at2"/>